<evidence type="ECO:0000256" key="2">
    <source>
        <dbReference type="ARBA" id="ARBA00022801"/>
    </source>
</evidence>
<comment type="catalytic activity">
    <reaction evidence="11">
        <text>mycophenolic acid O-acyl-beta-D-glucuronide + H2O = mycophenolate + D-glucuronate + H(+)</text>
        <dbReference type="Rhea" id="RHEA:34179"/>
        <dbReference type="ChEBI" id="CHEBI:15377"/>
        <dbReference type="ChEBI" id="CHEBI:15378"/>
        <dbReference type="ChEBI" id="CHEBI:58720"/>
        <dbReference type="ChEBI" id="CHEBI:62932"/>
        <dbReference type="ChEBI" id="CHEBI:66982"/>
        <dbReference type="EC" id="3.1.1.93"/>
    </reaction>
    <physiologicalReaction direction="left-to-right" evidence="11">
        <dbReference type="Rhea" id="RHEA:34180"/>
    </physiologicalReaction>
</comment>
<keyword evidence="14" id="KW-1185">Reference proteome</keyword>
<dbReference type="InterPro" id="IPR029058">
    <property type="entry name" value="AB_hydrolase_fold"/>
</dbReference>
<dbReference type="EMBL" id="CP076361">
    <property type="protein sequence ID" value="QWK91113.1"/>
    <property type="molecule type" value="Genomic_DNA"/>
</dbReference>
<reference evidence="13" key="1">
    <citation type="submission" date="2021-06" db="EMBL/GenBank/DDBJ databases">
        <title>Direct submission.</title>
        <authorList>
            <person name="Lee C.-S."/>
            <person name="Jin L."/>
        </authorList>
    </citation>
    <scope>NUCLEOTIDE SEQUENCE</scope>
    <source>
        <strain evidence="13">Con5</strain>
    </source>
</reference>
<accession>A0A975P8J1</accession>
<evidence type="ECO:0000256" key="10">
    <source>
        <dbReference type="ARBA" id="ARBA00047409"/>
    </source>
</evidence>
<comment type="function">
    <text evidence="9">Acts as an acyl-protein thioesterase that hydrolyzes fatty acids from acylated residues in proteins. Regulates the mitochondrial S-depalmitoylation of the nucleophilic active site residue of peroxiredoxin-5/PRDX5, a key antioxidant protein, therefore modulating mitochondrial antioxidant ability. Also catalyzes the deglucuronidation of mycophenolic acid acyl-glucuronide, an active metabolite of the immunosuppressant drug mycophenolate.</text>
</comment>
<dbReference type="InterPro" id="IPR052382">
    <property type="entry name" value="ABHD10_acyl-thioesterase"/>
</dbReference>
<evidence type="ECO:0000256" key="7">
    <source>
        <dbReference type="ARBA" id="ARBA00042645"/>
    </source>
</evidence>
<evidence type="ECO:0000313" key="14">
    <source>
        <dbReference type="Proteomes" id="UP000679352"/>
    </source>
</evidence>
<evidence type="ECO:0000259" key="12">
    <source>
        <dbReference type="Pfam" id="PF12697"/>
    </source>
</evidence>
<gene>
    <name evidence="13" type="ORF">KM031_04175</name>
</gene>
<dbReference type="Proteomes" id="UP000679352">
    <property type="component" value="Chromosome"/>
</dbReference>
<name>A0A975P8J1_9RHOB</name>
<dbReference type="KEGG" id="gfu:KM031_04175"/>
<dbReference type="EC" id="3.1.1.93" evidence="4"/>
<dbReference type="Pfam" id="PF12697">
    <property type="entry name" value="Abhydrolase_6"/>
    <property type="match status" value="1"/>
</dbReference>
<evidence type="ECO:0000256" key="8">
    <source>
        <dbReference type="ARBA" id="ARBA00042704"/>
    </source>
</evidence>
<feature type="domain" description="AB hydrolase-1" evidence="12">
    <location>
        <begin position="45"/>
        <end position="227"/>
    </location>
</feature>
<dbReference type="InterPro" id="IPR000073">
    <property type="entry name" value="AB_hydrolase_1"/>
</dbReference>
<evidence type="ECO:0000256" key="6">
    <source>
        <dbReference type="ARBA" id="ARBA00041520"/>
    </source>
</evidence>
<evidence type="ECO:0000313" key="13">
    <source>
        <dbReference type="EMBL" id="QWK91113.1"/>
    </source>
</evidence>
<dbReference type="EC" id="3.1.2.22" evidence="1"/>
<dbReference type="Gene3D" id="3.40.50.1820">
    <property type="entry name" value="alpha/beta hydrolase"/>
    <property type="match status" value="1"/>
</dbReference>
<keyword evidence="3" id="KW-0809">Transit peptide</keyword>
<evidence type="ECO:0000256" key="3">
    <source>
        <dbReference type="ARBA" id="ARBA00022946"/>
    </source>
</evidence>
<dbReference type="PANTHER" id="PTHR16138:SF7">
    <property type="entry name" value="PALMITOYL-PROTEIN THIOESTERASE ABHD10, MITOCHONDRIAL"/>
    <property type="match status" value="1"/>
</dbReference>
<keyword evidence="2 13" id="KW-0378">Hydrolase</keyword>
<evidence type="ECO:0000256" key="5">
    <source>
        <dbReference type="ARBA" id="ARBA00039314"/>
    </source>
</evidence>
<dbReference type="RefSeq" id="WP_215503304.1">
    <property type="nucleotide sequence ID" value="NZ_CP076361.1"/>
</dbReference>
<evidence type="ECO:0000256" key="9">
    <source>
        <dbReference type="ARBA" id="ARBA00046047"/>
    </source>
</evidence>
<dbReference type="PANTHER" id="PTHR16138">
    <property type="entry name" value="MYCOPHENOLIC ACID ACYL-GLUCURONIDE ESTERASE, MITOCHONDRIAL"/>
    <property type="match status" value="1"/>
</dbReference>
<evidence type="ECO:0000256" key="1">
    <source>
        <dbReference type="ARBA" id="ARBA00012423"/>
    </source>
</evidence>
<proteinExistence type="predicted"/>
<protein>
    <recommendedName>
        <fullName evidence="5">Palmitoyl-protein thioesterase ABHD10, mitochondrial</fullName>
        <ecNumber evidence="4">3.1.1.93</ecNumber>
        <ecNumber evidence="1">3.1.2.22</ecNumber>
    </recommendedName>
    <alternativeName>
        <fullName evidence="7">Acyl-protein thioesterase ABHD10</fullName>
    </alternativeName>
    <alternativeName>
        <fullName evidence="8">Alpha/beta hydrolase domain-containing protein 10</fullName>
    </alternativeName>
    <alternativeName>
        <fullName evidence="6">Mycophenolic acid acyl-glucuronide esterase, mitochondrial</fullName>
    </alternativeName>
</protein>
<dbReference type="AlphaFoldDB" id="A0A975P8J1"/>
<organism evidence="13 14">
    <name type="scientific">Gemmobacter fulvus</name>
    <dbReference type="NCBI Taxonomy" id="2840474"/>
    <lineage>
        <taxon>Bacteria</taxon>
        <taxon>Pseudomonadati</taxon>
        <taxon>Pseudomonadota</taxon>
        <taxon>Alphaproteobacteria</taxon>
        <taxon>Rhodobacterales</taxon>
        <taxon>Paracoccaceae</taxon>
        <taxon>Gemmobacter</taxon>
    </lineage>
</organism>
<evidence type="ECO:0000256" key="11">
    <source>
        <dbReference type="ARBA" id="ARBA00047972"/>
    </source>
</evidence>
<dbReference type="SUPFAM" id="SSF53474">
    <property type="entry name" value="alpha/beta-Hydrolases"/>
    <property type="match status" value="1"/>
</dbReference>
<comment type="catalytic activity">
    <reaction evidence="10">
        <text>S-hexadecanoyl-L-cysteinyl-[protein] + H2O = L-cysteinyl-[protein] + hexadecanoate + H(+)</text>
        <dbReference type="Rhea" id="RHEA:19233"/>
        <dbReference type="Rhea" id="RHEA-COMP:10131"/>
        <dbReference type="Rhea" id="RHEA-COMP:11032"/>
        <dbReference type="ChEBI" id="CHEBI:7896"/>
        <dbReference type="ChEBI" id="CHEBI:15377"/>
        <dbReference type="ChEBI" id="CHEBI:15378"/>
        <dbReference type="ChEBI" id="CHEBI:29950"/>
        <dbReference type="ChEBI" id="CHEBI:74151"/>
        <dbReference type="EC" id="3.1.2.22"/>
    </reaction>
    <physiologicalReaction direction="left-to-right" evidence="10">
        <dbReference type="Rhea" id="RHEA:19234"/>
    </physiologicalReaction>
</comment>
<evidence type="ECO:0000256" key="4">
    <source>
        <dbReference type="ARBA" id="ARBA00039132"/>
    </source>
</evidence>
<dbReference type="GO" id="GO:0008474">
    <property type="term" value="F:palmitoyl-(protein) hydrolase activity"/>
    <property type="evidence" value="ECO:0007669"/>
    <property type="project" value="UniProtKB-EC"/>
</dbReference>
<dbReference type="GO" id="GO:0102390">
    <property type="term" value="F:mycophenolic acid acyl-glucuronide esterase activity"/>
    <property type="evidence" value="ECO:0007669"/>
    <property type="project" value="UniProtKB-EC"/>
</dbReference>
<sequence>MPDYMETPQGRRIAYHRTPGQGPGVVFLGGFKSDMTGTKALYLQDWAEAQGRAFLRFDYSGHGQSSGDFLDGAIGDWAADAIAAIAALTEGPQVLVGSSMGGWIALLVARALPARVAGLVGIAAAPDFTEDSMWAQFTDAQRAELAQGQVALPSDYADSPYVITRRLIDDGRQQLVLRSPLSLPFPVRLLQGTADVDVPPAVALRLLDHATGPDLRLTLVKDADHRFSTPDCLALIAASIAEVLARAEGTGQAG</sequence>